<evidence type="ECO:0000256" key="1">
    <source>
        <dbReference type="SAM" id="MobiDB-lite"/>
    </source>
</evidence>
<feature type="compositionally biased region" description="Basic and acidic residues" evidence="1">
    <location>
        <begin position="15"/>
        <end position="30"/>
    </location>
</feature>
<reference evidence="2" key="1">
    <citation type="submission" date="2022-02" db="EMBL/GenBank/DDBJ databases">
        <title>The genetically variable rfb locus in Leptospira is a mobile cassette and a molecular signature of serovar identity.</title>
        <authorList>
            <person name="Nieves C."/>
            <person name="Vincent A.T."/>
            <person name="Zarantonelli L."/>
            <person name="Picardeau M."/>
            <person name="Veyrier F.J."/>
            <person name="Buschiazzo A."/>
        </authorList>
    </citation>
    <scope>NUCLEOTIDE SEQUENCE</scope>
    <source>
        <strain evidence="2">IP1512017</strain>
    </source>
</reference>
<dbReference type="RefSeq" id="WP_243815684.1">
    <property type="nucleotide sequence ID" value="NZ_CP091957.1"/>
</dbReference>
<feature type="region of interest" description="Disordered" evidence="1">
    <location>
        <begin position="14"/>
        <end position="48"/>
    </location>
</feature>
<evidence type="ECO:0000313" key="3">
    <source>
        <dbReference type="Proteomes" id="UP000829829"/>
    </source>
</evidence>
<accession>A0AAE9GE84</accession>
<proteinExistence type="predicted"/>
<dbReference type="AlphaFoldDB" id="A0AAE9GE84"/>
<dbReference type="EMBL" id="CP091957">
    <property type="protein sequence ID" value="UOG57260.1"/>
    <property type="molecule type" value="Genomic_DNA"/>
</dbReference>
<evidence type="ECO:0000313" key="2">
    <source>
        <dbReference type="EMBL" id="UOG57260.1"/>
    </source>
</evidence>
<name>A0AAE9GE84_9LEPT</name>
<sequence>MVCNAIGKCQKQNHRKESINHVKAGKNETRRKLKTKNQKLRQSYKNLPPPVSSVRKTYYFI</sequence>
<protein>
    <submittedName>
        <fullName evidence="2">Uncharacterized protein</fullName>
    </submittedName>
</protein>
<dbReference type="Proteomes" id="UP000829829">
    <property type="component" value="Chromosome 1"/>
</dbReference>
<organism evidence="2 3">
    <name type="scientific">Leptospira noguchii</name>
    <dbReference type="NCBI Taxonomy" id="28182"/>
    <lineage>
        <taxon>Bacteria</taxon>
        <taxon>Pseudomonadati</taxon>
        <taxon>Spirochaetota</taxon>
        <taxon>Spirochaetia</taxon>
        <taxon>Leptospirales</taxon>
        <taxon>Leptospiraceae</taxon>
        <taxon>Leptospira</taxon>
    </lineage>
</organism>
<gene>
    <name evidence="2" type="ORF">MAL03_03530</name>
</gene>